<dbReference type="InterPro" id="IPR005123">
    <property type="entry name" value="Oxoglu/Fe-dep_dioxygenase_dom"/>
</dbReference>
<dbReference type="InterPro" id="IPR039210">
    <property type="entry name" value="OGFOD3"/>
</dbReference>
<feature type="region of interest" description="Disordered" evidence="6">
    <location>
        <begin position="1"/>
        <end position="24"/>
    </location>
</feature>
<reference evidence="8 9" key="1">
    <citation type="journal article" date="2017" name="Nat. Ecol. Evol.">
        <title>Scallop genome provides insights into evolution of bilaterian karyotype and development.</title>
        <authorList>
            <person name="Wang S."/>
            <person name="Zhang J."/>
            <person name="Jiao W."/>
            <person name="Li J."/>
            <person name="Xun X."/>
            <person name="Sun Y."/>
            <person name="Guo X."/>
            <person name="Huan P."/>
            <person name="Dong B."/>
            <person name="Zhang L."/>
            <person name="Hu X."/>
            <person name="Sun X."/>
            <person name="Wang J."/>
            <person name="Zhao C."/>
            <person name="Wang Y."/>
            <person name="Wang D."/>
            <person name="Huang X."/>
            <person name="Wang R."/>
            <person name="Lv J."/>
            <person name="Li Y."/>
            <person name="Zhang Z."/>
            <person name="Liu B."/>
            <person name="Lu W."/>
            <person name="Hui Y."/>
            <person name="Liang J."/>
            <person name="Zhou Z."/>
            <person name="Hou R."/>
            <person name="Li X."/>
            <person name="Liu Y."/>
            <person name="Li H."/>
            <person name="Ning X."/>
            <person name="Lin Y."/>
            <person name="Zhao L."/>
            <person name="Xing Q."/>
            <person name="Dou J."/>
            <person name="Li Y."/>
            <person name="Mao J."/>
            <person name="Guo H."/>
            <person name="Dou H."/>
            <person name="Li T."/>
            <person name="Mu C."/>
            <person name="Jiang W."/>
            <person name="Fu Q."/>
            <person name="Fu X."/>
            <person name="Miao Y."/>
            <person name="Liu J."/>
            <person name="Yu Q."/>
            <person name="Li R."/>
            <person name="Liao H."/>
            <person name="Li X."/>
            <person name="Kong Y."/>
            <person name="Jiang Z."/>
            <person name="Chourrout D."/>
            <person name="Li R."/>
            <person name="Bao Z."/>
        </authorList>
    </citation>
    <scope>NUCLEOTIDE SEQUENCE [LARGE SCALE GENOMIC DNA]</scope>
    <source>
        <strain evidence="8 9">PY_sf001</strain>
    </source>
</reference>
<dbReference type="PANTHER" id="PTHR14650">
    <property type="entry name" value="PROLYL HYDROXYLASE-RELATED"/>
    <property type="match status" value="1"/>
</dbReference>
<dbReference type="InterPro" id="IPR044862">
    <property type="entry name" value="Pro_4_hyd_alph_FE2OG_OXY"/>
</dbReference>
<evidence type="ECO:0000313" key="9">
    <source>
        <dbReference type="Proteomes" id="UP000242188"/>
    </source>
</evidence>
<proteinExistence type="predicted"/>
<evidence type="ECO:0000259" key="7">
    <source>
        <dbReference type="PROSITE" id="PS51471"/>
    </source>
</evidence>
<dbReference type="Pfam" id="PF13640">
    <property type="entry name" value="2OG-FeII_Oxy_3"/>
    <property type="match status" value="1"/>
</dbReference>
<gene>
    <name evidence="8" type="ORF">KP79_PYT05372</name>
</gene>
<evidence type="ECO:0000256" key="1">
    <source>
        <dbReference type="ARBA" id="ARBA00001961"/>
    </source>
</evidence>
<keyword evidence="4" id="KW-0560">Oxidoreductase</keyword>
<evidence type="ECO:0000256" key="6">
    <source>
        <dbReference type="SAM" id="MobiDB-lite"/>
    </source>
</evidence>
<dbReference type="OrthoDB" id="427071at2759"/>
<keyword evidence="5" id="KW-0408">Iron</keyword>
<dbReference type="AlphaFoldDB" id="A0A210QX26"/>
<dbReference type="GO" id="GO:0005506">
    <property type="term" value="F:iron ion binding"/>
    <property type="evidence" value="ECO:0007669"/>
    <property type="project" value="InterPro"/>
</dbReference>
<sequence>MPEKSSSPRKVPLTKGNVGRKPSEKKDVAEVSFTPLYVSSAAVAVFSVLYYLLTYQEGGTETFVPVGLTTEKKVHEVACSTEYAKEPFHDCKPKRCARVVMDELVAKSEASHLRGVAERGLALGGGDGGASILDLHSGALSKGKSFINVYRLLETISENIFTEEDFRVYRNVKSKIHVAIAKEFGVKPSALFLTKPTFFSRMNTKPATTVHDEYWHAHVDKVTYGSFHYTSLLYLSTYGEEFSGGRFIFVDKDVNRTVEPRLGRVSFFTSGSENVHFVEKLVEGERFAITISFTCDPAQAISDPVLPTK</sequence>
<dbReference type="SMART" id="SM00702">
    <property type="entry name" value="P4Hc"/>
    <property type="match status" value="1"/>
</dbReference>
<evidence type="ECO:0000256" key="4">
    <source>
        <dbReference type="ARBA" id="ARBA00023002"/>
    </source>
</evidence>
<evidence type="ECO:0000313" key="8">
    <source>
        <dbReference type="EMBL" id="OWF53329.1"/>
    </source>
</evidence>
<keyword evidence="3" id="KW-0223">Dioxygenase</keyword>
<dbReference type="PANTHER" id="PTHR14650:SF1">
    <property type="entry name" value="2-OXOGLUTARATE AND IRON-DEPENDENT OXYGENASE DOMAIN-CONTAINING PROTEIN 3"/>
    <property type="match status" value="1"/>
</dbReference>
<dbReference type="STRING" id="6573.A0A210QX26"/>
<name>A0A210QX26_MIZYE</name>
<evidence type="ECO:0000256" key="5">
    <source>
        <dbReference type="ARBA" id="ARBA00023004"/>
    </source>
</evidence>
<evidence type="ECO:0000256" key="2">
    <source>
        <dbReference type="ARBA" id="ARBA00022723"/>
    </source>
</evidence>
<keyword evidence="2" id="KW-0479">Metal-binding</keyword>
<dbReference type="GO" id="GO:0031418">
    <property type="term" value="F:L-ascorbic acid binding"/>
    <property type="evidence" value="ECO:0007669"/>
    <property type="project" value="InterPro"/>
</dbReference>
<dbReference type="PROSITE" id="PS51471">
    <property type="entry name" value="FE2OG_OXY"/>
    <property type="match status" value="1"/>
</dbReference>
<keyword evidence="9" id="KW-1185">Reference proteome</keyword>
<organism evidence="8 9">
    <name type="scientific">Mizuhopecten yessoensis</name>
    <name type="common">Japanese scallop</name>
    <name type="synonym">Patinopecten yessoensis</name>
    <dbReference type="NCBI Taxonomy" id="6573"/>
    <lineage>
        <taxon>Eukaryota</taxon>
        <taxon>Metazoa</taxon>
        <taxon>Spiralia</taxon>
        <taxon>Lophotrochozoa</taxon>
        <taxon>Mollusca</taxon>
        <taxon>Bivalvia</taxon>
        <taxon>Autobranchia</taxon>
        <taxon>Pteriomorphia</taxon>
        <taxon>Pectinida</taxon>
        <taxon>Pectinoidea</taxon>
        <taxon>Pectinidae</taxon>
        <taxon>Mizuhopecten</taxon>
    </lineage>
</organism>
<accession>A0A210QX26</accession>
<protein>
    <submittedName>
        <fullName evidence="8">2-oxoglutarate and iron-dependent oxygenase domain-containing protein 3</fullName>
    </submittedName>
</protein>
<evidence type="ECO:0000256" key="3">
    <source>
        <dbReference type="ARBA" id="ARBA00022964"/>
    </source>
</evidence>
<dbReference type="GO" id="GO:0016020">
    <property type="term" value="C:membrane"/>
    <property type="evidence" value="ECO:0007669"/>
    <property type="project" value="TreeGrafter"/>
</dbReference>
<dbReference type="GO" id="GO:0051213">
    <property type="term" value="F:dioxygenase activity"/>
    <property type="evidence" value="ECO:0007669"/>
    <property type="project" value="UniProtKB-KW"/>
</dbReference>
<dbReference type="Proteomes" id="UP000242188">
    <property type="component" value="Unassembled WGS sequence"/>
</dbReference>
<feature type="domain" description="Fe2OG dioxygenase" evidence="7">
    <location>
        <begin position="195"/>
        <end position="297"/>
    </location>
</feature>
<dbReference type="EMBL" id="NEDP02001389">
    <property type="protein sequence ID" value="OWF53329.1"/>
    <property type="molecule type" value="Genomic_DNA"/>
</dbReference>
<dbReference type="Gene3D" id="2.60.120.620">
    <property type="entry name" value="q2cbj1_9rhob like domain"/>
    <property type="match status" value="1"/>
</dbReference>
<comment type="caution">
    <text evidence="8">The sequence shown here is derived from an EMBL/GenBank/DDBJ whole genome shotgun (WGS) entry which is preliminary data.</text>
</comment>
<dbReference type="GO" id="GO:0016705">
    <property type="term" value="F:oxidoreductase activity, acting on paired donors, with incorporation or reduction of molecular oxygen"/>
    <property type="evidence" value="ECO:0007669"/>
    <property type="project" value="InterPro"/>
</dbReference>
<dbReference type="InterPro" id="IPR006620">
    <property type="entry name" value="Pro_4_hyd_alph"/>
</dbReference>
<comment type="cofactor">
    <cofactor evidence="1">
        <name>L-ascorbate</name>
        <dbReference type="ChEBI" id="CHEBI:38290"/>
    </cofactor>
</comment>